<accession>A0A7R8XK03</accession>
<protein>
    <submittedName>
        <fullName evidence="1">Uncharacterized protein</fullName>
    </submittedName>
</protein>
<dbReference type="Proteomes" id="UP000677054">
    <property type="component" value="Unassembled WGS sequence"/>
</dbReference>
<proteinExistence type="predicted"/>
<gene>
    <name evidence="1" type="ORF">DSTB1V02_LOCUS7245</name>
</gene>
<keyword evidence="2" id="KW-1185">Reference proteome</keyword>
<organism evidence="1">
    <name type="scientific">Darwinula stevensoni</name>
    <dbReference type="NCBI Taxonomy" id="69355"/>
    <lineage>
        <taxon>Eukaryota</taxon>
        <taxon>Metazoa</taxon>
        <taxon>Ecdysozoa</taxon>
        <taxon>Arthropoda</taxon>
        <taxon>Crustacea</taxon>
        <taxon>Oligostraca</taxon>
        <taxon>Ostracoda</taxon>
        <taxon>Podocopa</taxon>
        <taxon>Podocopida</taxon>
        <taxon>Darwinulocopina</taxon>
        <taxon>Darwinuloidea</taxon>
        <taxon>Darwinulidae</taxon>
        <taxon>Darwinula</taxon>
    </lineage>
</organism>
<reference evidence="1" key="1">
    <citation type="submission" date="2020-11" db="EMBL/GenBank/DDBJ databases">
        <authorList>
            <person name="Tran Van P."/>
        </authorList>
    </citation>
    <scope>NUCLEOTIDE SEQUENCE</scope>
</reference>
<evidence type="ECO:0000313" key="1">
    <source>
        <dbReference type="EMBL" id="CAD7247414.1"/>
    </source>
</evidence>
<dbReference type="AlphaFoldDB" id="A0A7R8XK03"/>
<sequence>MGICTSLVSAGNSYHFAIVADQGAFEESVDGRDFMETMINHVDTLASAAGIYEQENDHATEFVDLKEGLWSPSLRSSGEPHGQKVGSKVTADPLLFETRYLLNHFT</sequence>
<evidence type="ECO:0000313" key="2">
    <source>
        <dbReference type="Proteomes" id="UP000677054"/>
    </source>
</evidence>
<dbReference type="EMBL" id="CAJPEV010001447">
    <property type="protein sequence ID" value="CAG0892700.1"/>
    <property type="molecule type" value="Genomic_DNA"/>
</dbReference>
<dbReference type="EMBL" id="LR900964">
    <property type="protein sequence ID" value="CAD7247414.1"/>
    <property type="molecule type" value="Genomic_DNA"/>
</dbReference>
<name>A0A7R8XK03_9CRUS</name>